<keyword evidence="3" id="KW-1185">Reference proteome</keyword>
<protein>
    <submittedName>
        <fullName evidence="2">PadR family transcriptional regulator</fullName>
    </submittedName>
</protein>
<name>A0ABQ4B0F7_9ACTN</name>
<gene>
    <name evidence="2" type="primary">padR_1</name>
    <name evidence="2" type="ORF">Apa02nite_002620</name>
</gene>
<organism evidence="2 3">
    <name type="scientific">Actinoplanes palleronii</name>
    <dbReference type="NCBI Taxonomy" id="113570"/>
    <lineage>
        <taxon>Bacteria</taxon>
        <taxon>Bacillati</taxon>
        <taxon>Actinomycetota</taxon>
        <taxon>Actinomycetes</taxon>
        <taxon>Micromonosporales</taxon>
        <taxon>Micromonosporaceae</taxon>
        <taxon>Actinoplanes</taxon>
    </lineage>
</organism>
<dbReference type="InterPro" id="IPR052509">
    <property type="entry name" value="Metal_resp_DNA-bind_regulator"/>
</dbReference>
<evidence type="ECO:0000313" key="3">
    <source>
        <dbReference type="Proteomes" id="UP000624709"/>
    </source>
</evidence>
<dbReference type="SUPFAM" id="SSF46785">
    <property type="entry name" value="Winged helix' DNA-binding domain"/>
    <property type="match status" value="1"/>
</dbReference>
<dbReference type="Proteomes" id="UP000624709">
    <property type="component" value="Unassembled WGS sequence"/>
</dbReference>
<dbReference type="InterPro" id="IPR036388">
    <property type="entry name" value="WH-like_DNA-bd_sf"/>
</dbReference>
<dbReference type="EMBL" id="BOMS01000005">
    <property type="protein sequence ID" value="GIE64154.1"/>
    <property type="molecule type" value="Genomic_DNA"/>
</dbReference>
<reference evidence="2 3" key="1">
    <citation type="submission" date="2021-01" db="EMBL/GenBank/DDBJ databases">
        <title>Whole genome shotgun sequence of Actinoplanes palleronii NBRC 14916.</title>
        <authorList>
            <person name="Komaki H."/>
            <person name="Tamura T."/>
        </authorList>
    </citation>
    <scope>NUCLEOTIDE SEQUENCE [LARGE SCALE GENOMIC DNA]</scope>
    <source>
        <strain evidence="2 3">NBRC 14916</strain>
    </source>
</reference>
<dbReference type="RefSeq" id="WP_203823435.1">
    <property type="nucleotide sequence ID" value="NZ_BAAATY010000009.1"/>
</dbReference>
<dbReference type="InterPro" id="IPR036390">
    <property type="entry name" value="WH_DNA-bd_sf"/>
</dbReference>
<dbReference type="InterPro" id="IPR005149">
    <property type="entry name" value="Tscrpt_reg_PadR_N"/>
</dbReference>
<dbReference type="PANTHER" id="PTHR33169:SF14">
    <property type="entry name" value="TRANSCRIPTIONAL REGULATOR RV3488"/>
    <property type="match status" value="1"/>
</dbReference>
<evidence type="ECO:0000313" key="2">
    <source>
        <dbReference type="EMBL" id="GIE64154.1"/>
    </source>
</evidence>
<feature type="domain" description="Transcription regulator PadR N-terminal" evidence="1">
    <location>
        <begin position="16"/>
        <end position="87"/>
    </location>
</feature>
<comment type="caution">
    <text evidence="2">The sequence shown here is derived from an EMBL/GenBank/DDBJ whole genome shotgun (WGS) entry which is preliminary data.</text>
</comment>
<dbReference type="PANTHER" id="PTHR33169">
    <property type="entry name" value="PADR-FAMILY TRANSCRIPTIONAL REGULATOR"/>
    <property type="match status" value="1"/>
</dbReference>
<proteinExistence type="predicted"/>
<sequence length="118" mass="12934">MTHDPQLLKGVLSLLLMHLLAERESYGYEVVQRLQAAGFEDVLEGSVYPALNRLHREGLVATRLVPSPNGPARKYYRLSDDGQRALTDSTSAWDRHVAGVQAVLSRPLGPIPSSDGGR</sequence>
<accession>A0ABQ4B0F7</accession>
<evidence type="ECO:0000259" key="1">
    <source>
        <dbReference type="Pfam" id="PF03551"/>
    </source>
</evidence>
<dbReference type="Pfam" id="PF03551">
    <property type="entry name" value="PadR"/>
    <property type="match status" value="1"/>
</dbReference>
<dbReference type="Gene3D" id="1.10.10.10">
    <property type="entry name" value="Winged helix-like DNA-binding domain superfamily/Winged helix DNA-binding domain"/>
    <property type="match status" value="1"/>
</dbReference>